<dbReference type="AlphaFoldDB" id="A0AAV5AZ00"/>
<protein>
    <recommendedName>
        <fullName evidence="6">Septum formation initiator</fullName>
    </recommendedName>
</protein>
<feature type="compositionally biased region" description="Low complexity" evidence="2">
    <location>
        <begin position="133"/>
        <end position="153"/>
    </location>
</feature>
<proteinExistence type="predicted"/>
<feature type="region of interest" description="Disordered" evidence="2">
    <location>
        <begin position="1"/>
        <end position="153"/>
    </location>
</feature>
<evidence type="ECO:0000313" key="4">
    <source>
        <dbReference type="EMBL" id="GJM54754.1"/>
    </source>
</evidence>
<keyword evidence="3" id="KW-0472">Membrane</keyword>
<reference evidence="4" key="1">
    <citation type="journal article" date="2022" name="Int. J. Syst. Evol. Microbiol.">
        <title>Granulimonas faecalis gen. nov., sp. nov., and Leptogranulimonas caecicola gen. nov., sp. nov., novel lactate-producing Atopobiaceae bacteria isolated from mouse intestines, and an emended description of the family Atopobiaceae.</title>
        <authorList>
            <person name="Morinaga K."/>
            <person name="Kusada H."/>
            <person name="Sakamoto S."/>
            <person name="Murakami T."/>
            <person name="Toyoda A."/>
            <person name="Mori H."/>
            <person name="Meng X.Y."/>
            <person name="Takashino M."/>
            <person name="Murotomi K."/>
            <person name="Tamaki H."/>
        </authorList>
    </citation>
    <scope>NUCLEOTIDE SEQUENCE</scope>
    <source>
        <strain evidence="4">OPF53</strain>
    </source>
</reference>
<dbReference type="Proteomes" id="UP001055025">
    <property type="component" value="Unassembled WGS sequence"/>
</dbReference>
<name>A0AAV5AZ00_9ACTN</name>
<accession>A0AAV5AZ00</accession>
<feature type="transmembrane region" description="Helical" evidence="3">
    <location>
        <begin position="218"/>
        <end position="236"/>
    </location>
</feature>
<dbReference type="InterPro" id="IPR007060">
    <property type="entry name" value="FtsL/DivIC"/>
</dbReference>
<keyword evidence="1" id="KW-0175">Coiled coil</keyword>
<dbReference type="EMBL" id="BQKC01000001">
    <property type="protein sequence ID" value="GJM54754.1"/>
    <property type="molecule type" value="Genomic_DNA"/>
</dbReference>
<organism evidence="4 5">
    <name type="scientific">Granulimonas faecalis</name>
    <dbReference type="NCBI Taxonomy" id="2894155"/>
    <lineage>
        <taxon>Bacteria</taxon>
        <taxon>Bacillati</taxon>
        <taxon>Actinomycetota</taxon>
        <taxon>Coriobacteriia</taxon>
        <taxon>Coriobacteriales</taxon>
        <taxon>Kribbibacteriaceae</taxon>
        <taxon>Granulimonas</taxon>
    </lineage>
</organism>
<feature type="compositionally biased region" description="Acidic residues" evidence="2">
    <location>
        <begin position="23"/>
        <end position="33"/>
    </location>
</feature>
<evidence type="ECO:0000256" key="1">
    <source>
        <dbReference type="SAM" id="Coils"/>
    </source>
</evidence>
<sequence length="343" mass="35845">MSQRDDKTIAFRPRARRDASPEAVDEPVYEVDDVAVGPDGSVSPRPSGGELASPSTRARSHRRARATSDAGDPTPLRPHPARTASSAASTGDLHRARDAARAQAADGRGDRTRRRGGVGAGQRARGAADAKAKTAKAGKAAKTAGTPKASKGASAAAKAGAAVAGGARSAAQRLTAAVTSARRGGDSPSRARRGRTSPQEGADGQPGKGRLPRPSRRALAVLAVVVVAVVALYGPVRDLYMAKRNNQIIQDVLAEINAENEAVEKRARDLTTEQGIEDEARLHGYVKEGEEAATVSGLPGGQGGEAVPIPEDVRAAVLAREDPWYIQALDRLFFYQKGDQNHE</sequence>
<feature type="region of interest" description="Disordered" evidence="2">
    <location>
        <begin position="174"/>
        <end position="213"/>
    </location>
</feature>
<keyword evidence="3" id="KW-1133">Transmembrane helix</keyword>
<feature type="coiled-coil region" evidence="1">
    <location>
        <begin position="246"/>
        <end position="273"/>
    </location>
</feature>
<dbReference type="RefSeq" id="WP_135978093.1">
    <property type="nucleotide sequence ID" value="NZ_BQKC01000001.1"/>
</dbReference>
<gene>
    <name evidence="4" type="ORF">ATOP_04090</name>
</gene>
<keyword evidence="3" id="KW-0812">Transmembrane</keyword>
<dbReference type="Pfam" id="PF04977">
    <property type="entry name" value="DivIC"/>
    <property type="match status" value="1"/>
</dbReference>
<evidence type="ECO:0000256" key="3">
    <source>
        <dbReference type="SAM" id="Phobius"/>
    </source>
</evidence>
<evidence type="ECO:0000313" key="5">
    <source>
        <dbReference type="Proteomes" id="UP001055025"/>
    </source>
</evidence>
<evidence type="ECO:0000256" key="2">
    <source>
        <dbReference type="SAM" id="MobiDB-lite"/>
    </source>
</evidence>
<keyword evidence="5" id="KW-1185">Reference proteome</keyword>
<evidence type="ECO:0008006" key="6">
    <source>
        <dbReference type="Google" id="ProtNLM"/>
    </source>
</evidence>
<comment type="caution">
    <text evidence="4">The sequence shown here is derived from an EMBL/GenBank/DDBJ whole genome shotgun (WGS) entry which is preliminary data.</text>
</comment>